<gene>
    <name evidence="6" type="ORF">HW566_04895</name>
</gene>
<dbReference type="PANTHER" id="PTHR39515:SF2">
    <property type="entry name" value="HTH-TYPE TRANSCRIPTIONAL REGULATOR RV0880"/>
    <property type="match status" value="1"/>
</dbReference>
<dbReference type="SUPFAM" id="SSF46785">
    <property type="entry name" value="Winged helix' DNA-binding domain"/>
    <property type="match status" value="1"/>
</dbReference>
<organism evidence="6 7">
    <name type="scientific">Microbacterium oleivorans</name>
    <dbReference type="NCBI Taxonomy" id="273677"/>
    <lineage>
        <taxon>Bacteria</taxon>
        <taxon>Bacillati</taxon>
        <taxon>Actinomycetota</taxon>
        <taxon>Actinomycetes</taxon>
        <taxon>Micrococcales</taxon>
        <taxon>Microbacteriaceae</taxon>
        <taxon>Microbacterium</taxon>
    </lineage>
</organism>
<feature type="region of interest" description="Disordered" evidence="4">
    <location>
        <begin position="1"/>
        <end position="26"/>
    </location>
</feature>
<dbReference type="AlphaFoldDB" id="A0A7D5F679"/>
<keyword evidence="3" id="KW-0804">Transcription</keyword>
<dbReference type="InterPro" id="IPR052526">
    <property type="entry name" value="HTH-type_Bedaq_tolerance"/>
</dbReference>
<evidence type="ECO:0000256" key="1">
    <source>
        <dbReference type="ARBA" id="ARBA00023015"/>
    </source>
</evidence>
<reference evidence="6 7" key="1">
    <citation type="submission" date="2020-06" db="EMBL/GenBank/DDBJ databases">
        <authorList>
            <person name="Jo H."/>
        </authorList>
    </citation>
    <scope>NUCLEOTIDE SEQUENCE [LARGE SCALE GENOMIC DNA]</scope>
    <source>
        <strain evidence="6 7">I46</strain>
    </source>
</reference>
<sequence length="170" mass="18318">MTAASASDGSRGTAPGSVRRDGAPDERTAAVRALELEFGELFTHVRRLFAENAERLSPGMLPGAYKVFTTIVRRGEVTLSALAENLHSDKGQISRAVRELEDLGLVQRTPDPADGRSSLLSATPAGVERLHAVRAPRENSLLTALEAWHVDDIRELTRLLHALSSSETPG</sequence>
<keyword evidence="1" id="KW-0805">Transcription regulation</keyword>
<keyword evidence="2 6" id="KW-0238">DNA-binding</keyword>
<dbReference type="InterPro" id="IPR036390">
    <property type="entry name" value="WH_DNA-bd_sf"/>
</dbReference>
<evidence type="ECO:0000256" key="2">
    <source>
        <dbReference type="ARBA" id="ARBA00023125"/>
    </source>
</evidence>
<dbReference type="PROSITE" id="PS01117">
    <property type="entry name" value="HTH_MARR_1"/>
    <property type="match status" value="1"/>
</dbReference>
<dbReference type="Pfam" id="PF01047">
    <property type="entry name" value="MarR"/>
    <property type="match status" value="1"/>
</dbReference>
<evidence type="ECO:0000256" key="4">
    <source>
        <dbReference type="SAM" id="MobiDB-lite"/>
    </source>
</evidence>
<dbReference type="RefSeq" id="WP_178010904.1">
    <property type="nucleotide sequence ID" value="NZ_CP058316.1"/>
</dbReference>
<dbReference type="SMART" id="SM00347">
    <property type="entry name" value="HTH_MARR"/>
    <property type="match status" value="1"/>
</dbReference>
<dbReference type="InterPro" id="IPR023187">
    <property type="entry name" value="Tscrpt_reg_MarR-type_CS"/>
</dbReference>
<dbReference type="EMBL" id="CP058316">
    <property type="protein sequence ID" value="QLD11173.1"/>
    <property type="molecule type" value="Genomic_DNA"/>
</dbReference>
<feature type="compositionally biased region" description="Polar residues" evidence="4">
    <location>
        <begin position="1"/>
        <end position="10"/>
    </location>
</feature>
<dbReference type="PROSITE" id="PS50995">
    <property type="entry name" value="HTH_MARR_2"/>
    <property type="match status" value="1"/>
</dbReference>
<feature type="domain" description="HTH marR-type" evidence="5">
    <location>
        <begin position="38"/>
        <end position="165"/>
    </location>
</feature>
<evidence type="ECO:0000313" key="6">
    <source>
        <dbReference type="EMBL" id="QLD11173.1"/>
    </source>
</evidence>
<dbReference type="GO" id="GO:0003677">
    <property type="term" value="F:DNA binding"/>
    <property type="evidence" value="ECO:0007669"/>
    <property type="project" value="UniProtKB-KW"/>
</dbReference>
<dbReference type="Gene3D" id="1.10.10.10">
    <property type="entry name" value="Winged helix-like DNA-binding domain superfamily/Winged helix DNA-binding domain"/>
    <property type="match status" value="1"/>
</dbReference>
<evidence type="ECO:0000256" key="3">
    <source>
        <dbReference type="ARBA" id="ARBA00023163"/>
    </source>
</evidence>
<evidence type="ECO:0000313" key="7">
    <source>
        <dbReference type="Proteomes" id="UP000509638"/>
    </source>
</evidence>
<dbReference type="InterPro" id="IPR036388">
    <property type="entry name" value="WH-like_DNA-bd_sf"/>
</dbReference>
<dbReference type="GO" id="GO:0003700">
    <property type="term" value="F:DNA-binding transcription factor activity"/>
    <property type="evidence" value="ECO:0007669"/>
    <property type="project" value="InterPro"/>
</dbReference>
<protein>
    <submittedName>
        <fullName evidence="6">Winged helix DNA-binding protein</fullName>
    </submittedName>
</protein>
<evidence type="ECO:0000259" key="5">
    <source>
        <dbReference type="PROSITE" id="PS50995"/>
    </source>
</evidence>
<name>A0A7D5F679_9MICO</name>
<dbReference type="PANTHER" id="PTHR39515">
    <property type="entry name" value="CONSERVED PROTEIN"/>
    <property type="match status" value="1"/>
</dbReference>
<proteinExistence type="predicted"/>
<accession>A0A7D5F679</accession>
<dbReference type="Proteomes" id="UP000509638">
    <property type="component" value="Chromosome"/>
</dbReference>
<dbReference type="InterPro" id="IPR000835">
    <property type="entry name" value="HTH_MarR-typ"/>
</dbReference>